<evidence type="ECO:0000256" key="3">
    <source>
        <dbReference type="ARBA" id="ARBA00022448"/>
    </source>
</evidence>
<evidence type="ECO:0000256" key="2">
    <source>
        <dbReference type="ARBA" id="ARBA00009142"/>
    </source>
</evidence>
<keyword evidence="7 8" id="KW-0472">Membrane</keyword>
<feature type="transmembrane region" description="Helical" evidence="8">
    <location>
        <begin position="222"/>
        <end position="240"/>
    </location>
</feature>
<evidence type="ECO:0000256" key="1">
    <source>
        <dbReference type="ARBA" id="ARBA00004651"/>
    </source>
</evidence>
<keyword evidence="10" id="KW-1185">Reference proteome</keyword>
<protein>
    <recommendedName>
        <fullName evidence="8">Probable membrane transporter protein</fullName>
    </recommendedName>
</protein>
<dbReference type="PANTHER" id="PTHR30269:SF37">
    <property type="entry name" value="MEMBRANE TRANSPORTER PROTEIN"/>
    <property type="match status" value="1"/>
</dbReference>
<evidence type="ECO:0000256" key="8">
    <source>
        <dbReference type="RuleBase" id="RU363041"/>
    </source>
</evidence>
<dbReference type="PANTHER" id="PTHR30269">
    <property type="entry name" value="TRANSMEMBRANE PROTEIN YFCA"/>
    <property type="match status" value="1"/>
</dbReference>
<feature type="transmembrane region" description="Helical" evidence="8">
    <location>
        <begin position="65"/>
        <end position="88"/>
    </location>
</feature>
<name>A0A6N6N924_9BACT</name>
<organism evidence="9 10">
    <name type="scientific">Pseudodesulfovibrio senegalensis</name>
    <dbReference type="NCBI Taxonomy" id="1721087"/>
    <lineage>
        <taxon>Bacteria</taxon>
        <taxon>Pseudomonadati</taxon>
        <taxon>Thermodesulfobacteriota</taxon>
        <taxon>Desulfovibrionia</taxon>
        <taxon>Desulfovibrionales</taxon>
        <taxon>Desulfovibrionaceae</taxon>
    </lineage>
</organism>
<accession>A0A6N6N924</accession>
<evidence type="ECO:0000256" key="7">
    <source>
        <dbReference type="ARBA" id="ARBA00023136"/>
    </source>
</evidence>
<reference evidence="9 10" key="1">
    <citation type="journal article" date="2017" name="Int. J. Syst. Evol. Microbiol.">
        <title>Desulfovibrio senegalensis sp. nov., a mesophilic sulfate reducer isolated from marine sediment.</title>
        <authorList>
            <person name="Thioye A."/>
            <person name="Gam Z.B.A."/>
            <person name="Mbengue M."/>
            <person name="Cayol J.L."/>
            <person name="Joseph-Bartoli M."/>
            <person name="Toure-Kane C."/>
            <person name="Labat M."/>
        </authorList>
    </citation>
    <scope>NUCLEOTIDE SEQUENCE [LARGE SCALE GENOMIC DNA]</scope>
    <source>
        <strain evidence="9 10">DSM 101509</strain>
    </source>
</reference>
<dbReference type="GO" id="GO:0005886">
    <property type="term" value="C:plasma membrane"/>
    <property type="evidence" value="ECO:0007669"/>
    <property type="project" value="UniProtKB-SubCell"/>
</dbReference>
<dbReference type="Proteomes" id="UP000438699">
    <property type="component" value="Unassembled WGS sequence"/>
</dbReference>
<comment type="subcellular location">
    <subcellularLocation>
        <location evidence="1 8">Cell membrane</location>
        <topology evidence="1 8">Multi-pass membrane protein</topology>
    </subcellularLocation>
</comment>
<keyword evidence="4 8" id="KW-1003">Cell membrane</keyword>
<evidence type="ECO:0000256" key="5">
    <source>
        <dbReference type="ARBA" id="ARBA00022692"/>
    </source>
</evidence>
<dbReference type="InterPro" id="IPR052017">
    <property type="entry name" value="TSUP"/>
</dbReference>
<proteinExistence type="inferred from homology"/>
<feature type="transmembrane region" description="Helical" evidence="8">
    <location>
        <begin position="190"/>
        <end position="210"/>
    </location>
</feature>
<comment type="similarity">
    <text evidence="2 8">Belongs to the 4-toluene sulfonate uptake permease (TSUP) (TC 2.A.102) family.</text>
</comment>
<evidence type="ECO:0000313" key="9">
    <source>
        <dbReference type="EMBL" id="KAB1443735.1"/>
    </source>
</evidence>
<keyword evidence="3" id="KW-0813">Transport</keyword>
<feature type="transmembrane region" description="Helical" evidence="8">
    <location>
        <begin position="95"/>
        <end position="116"/>
    </location>
</feature>
<keyword evidence="5 8" id="KW-0812">Transmembrane</keyword>
<dbReference type="Pfam" id="PF01925">
    <property type="entry name" value="TauE"/>
    <property type="match status" value="1"/>
</dbReference>
<dbReference type="RefSeq" id="WP_151150108.1">
    <property type="nucleotide sequence ID" value="NZ_WAIE01000001.1"/>
</dbReference>
<dbReference type="EMBL" id="WAIE01000001">
    <property type="protein sequence ID" value="KAB1443735.1"/>
    <property type="molecule type" value="Genomic_DNA"/>
</dbReference>
<gene>
    <name evidence="9" type="ORF">F8A88_05730</name>
</gene>
<keyword evidence="6 8" id="KW-1133">Transmembrane helix</keyword>
<dbReference type="InterPro" id="IPR002781">
    <property type="entry name" value="TM_pro_TauE-like"/>
</dbReference>
<dbReference type="AlphaFoldDB" id="A0A6N6N924"/>
<feature type="transmembrane region" description="Helical" evidence="8">
    <location>
        <begin position="41"/>
        <end position="59"/>
    </location>
</feature>
<feature type="transmembrane region" description="Helical" evidence="8">
    <location>
        <begin position="165"/>
        <end position="184"/>
    </location>
</feature>
<feature type="transmembrane region" description="Helical" evidence="8">
    <location>
        <begin position="128"/>
        <end position="153"/>
    </location>
</feature>
<evidence type="ECO:0000313" key="10">
    <source>
        <dbReference type="Proteomes" id="UP000438699"/>
    </source>
</evidence>
<comment type="caution">
    <text evidence="9">The sequence shown here is derived from an EMBL/GenBank/DDBJ whole genome shotgun (WGS) entry which is preliminary data.</text>
</comment>
<dbReference type="OrthoDB" id="7843147at2"/>
<sequence>MPEYAYLFAVILFGSFVQGISGFGIILVSLPLLALEFDIRFLVPLISLCALALNALISLQLQKSIQLKIVLSMLAASCLGLPLGVYGLKYLPANVLLFILGAVVLLYLAFMTFMPARKRILHSAWSYVAGFFGGICGGGIGANGPPIIMYLYMQPWDAQRIRATMVSYFLFAGLGNCLSHYAGGLITTKVISALAVGIPATILGKILSSVVYKRLNEQQVRLFVRFLICFLGIMLIAKSLL</sequence>
<evidence type="ECO:0000256" key="4">
    <source>
        <dbReference type="ARBA" id="ARBA00022475"/>
    </source>
</evidence>
<evidence type="ECO:0000256" key="6">
    <source>
        <dbReference type="ARBA" id="ARBA00022989"/>
    </source>
</evidence>
<feature type="transmembrane region" description="Helical" evidence="8">
    <location>
        <begin position="6"/>
        <end position="34"/>
    </location>
</feature>